<evidence type="ECO:0000313" key="1">
    <source>
        <dbReference type="EMBL" id="PUB13708.1"/>
    </source>
</evidence>
<keyword evidence="2" id="KW-1185">Reference proteome</keyword>
<organism evidence="1 2">
    <name type="scientific">Yoonia sediminilitoris</name>
    <dbReference type="NCBI Taxonomy" id="1286148"/>
    <lineage>
        <taxon>Bacteria</taxon>
        <taxon>Pseudomonadati</taxon>
        <taxon>Pseudomonadota</taxon>
        <taxon>Alphaproteobacteria</taxon>
        <taxon>Rhodobacterales</taxon>
        <taxon>Paracoccaceae</taxon>
        <taxon>Yoonia</taxon>
    </lineage>
</organism>
<name>A0A2T6KF18_9RHOB</name>
<reference evidence="1 2" key="1">
    <citation type="submission" date="2018-04" db="EMBL/GenBank/DDBJ databases">
        <title>Genomic Encyclopedia of Archaeal and Bacterial Type Strains, Phase II (KMG-II): from individual species to whole genera.</title>
        <authorList>
            <person name="Goeker M."/>
        </authorList>
    </citation>
    <scope>NUCLEOTIDE SEQUENCE [LARGE SCALE GENOMIC DNA]</scope>
    <source>
        <strain evidence="1 2">DSM 29955</strain>
    </source>
</reference>
<dbReference type="RefSeq" id="WP_108386923.1">
    <property type="nucleotide sequence ID" value="NZ_QBUD01000007.1"/>
</dbReference>
<accession>A0A2T6KF18</accession>
<sequence length="1212" mass="135964">MSSDLNNMESHAFLERWYTDQALGYWLDQAMSGGQGSLTSAEVDDLFHRFLLPMGLCSVGPMGSDRLRSLPPSVLQQLSQVQHVALEGIRSHAEVTYRELMQPQNGTTSTFFQAKLIANRMRSGTHTPVQILRMMTKGIGGFPKLEQPDQKNIERLLGKFVRQASLPNYSFPIVIDTLAPISEALRHWKQWPLIENSILHSLFLWPMCVLEGVQGVGITLPLQLWVRPDNTAKKPSVRIVDGYKSAKFAGGLAESTWRSLEAAIAVWTNEFSNWSLEYHADVSNTQVTIDLGHARRIRSLAGYKSPLKLRGRSLEADLALGILGRLLGDTSAEGVSATGKIEIPENNKALATVEPVFGSKEKAEKLAMLPDVEKLLFPGKVKNDLYEASVPSNVSLFFGWTLQDYAAEIFPDSFNKTRFIRCPDLRLAYRDKLPRHQFLQSEVDHVRERIERSQDTILDLGPKVSATSVARAIFEINGKCDQYATDARMNGYVTRQEEFLQSSLFIRVADYETNDRFWQVIWEVLTGSVRLDLPPQSGEANDWRAFAYSTNWGEPARILAEKMNNAEANRWEPQRKPDKIVIVGAELLSESGEMCPRGPFKRLQLWSLKNSLRKALGQIKPEHVTDRVGQARLILLPHDNIRALPKIEIENIPLHSQESVRALHVYQNGFSFDTAKAVMGVDFWKCHQVLRALCDETFDGVPLVSKAPKIPQYVLNFDLVDNEATDLDRARALYRGGLALVGMSAKLFDAYDEGTTAISSYGQMLKPAQVHDAEHLLGRARDLCRSHRGETEYDELYQVISSARAIFSSYGEPFSWSHVRHIASGRGGDGRDISLQQTAVDHLDRRTSPSHPIETSHVAWLIWNEYKAIENAKQNTDAEREALLDQLSLVLDRAEEDAKMMGETQYRKDQVDEEAASRFIIGSTFATLFFARTPSKTRTRRHFYAARKGELAAHPLGERMERYINWAIDNVDEARDVPKLDWFIYLGDFVKNDTLALQHYSCALSNDLSGKKIHGLDKGRVFTPALVKYLGCIERSGQPKLPAPILELARTVDARAFFGVADTPRPTWGLMDWDVCDRWHKGRFRLLEILCTHHTWLAVNSAEQAGLIAAFKEGVELIIDFKGLALDQANWPIVSTLVGYFGACETTGTKPDPLIMDFVDGKSATVVPMLEGLQLDAAPGSHMASLVEPFLAAGKSYLLNRFAVSTPEAQAI</sequence>
<protein>
    <submittedName>
        <fullName evidence="1">Uncharacterized protein</fullName>
    </submittedName>
</protein>
<dbReference type="AlphaFoldDB" id="A0A2T6KF18"/>
<comment type="caution">
    <text evidence="1">The sequence shown here is derived from an EMBL/GenBank/DDBJ whole genome shotgun (WGS) entry which is preliminary data.</text>
</comment>
<dbReference type="EMBL" id="QBUD01000007">
    <property type="protein sequence ID" value="PUB13708.1"/>
    <property type="molecule type" value="Genomic_DNA"/>
</dbReference>
<evidence type="ECO:0000313" key="2">
    <source>
        <dbReference type="Proteomes" id="UP000244523"/>
    </source>
</evidence>
<proteinExistence type="predicted"/>
<dbReference type="Proteomes" id="UP000244523">
    <property type="component" value="Unassembled WGS sequence"/>
</dbReference>
<gene>
    <name evidence="1" type="ORF">C8N45_107169</name>
</gene>